<sequence>MSSSLWSLPIYLLSGVGFLGALSRFTHGKYTPEWYAFQEYHSPDDGSIVAIITPFIDTAMGLMLLFGAHTLRLSAANRLPAANISLVFFTMGLLIQVSAEKDYVGDVALVGLAALAVVGLLRR</sequence>
<comment type="caution">
    <text evidence="2">The sequence shown here is derived from an EMBL/GenBank/DDBJ whole genome shotgun (WGS) entry which is preliminary data.</text>
</comment>
<protein>
    <recommendedName>
        <fullName evidence="4">DoxX family protein</fullName>
    </recommendedName>
</protein>
<feature type="transmembrane region" description="Helical" evidence="1">
    <location>
        <begin position="47"/>
        <end position="67"/>
    </location>
</feature>
<accession>A0A8H6A4V6</accession>
<gene>
    <name evidence="2" type="ORF">ETB97_001335</name>
</gene>
<name>A0A8H6A4V6_PETAA</name>
<dbReference type="EMBL" id="SPNV01000124">
    <property type="protein sequence ID" value="KAF5860631.1"/>
    <property type="molecule type" value="Genomic_DNA"/>
</dbReference>
<proteinExistence type="predicted"/>
<evidence type="ECO:0008006" key="4">
    <source>
        <dbReference type="Google" id="ProtNLM"/>
    </source>
</evidence>
<keyword evidence="1" id="KW-0812">Transmembrane</keyword>
<keyword evidence="1" id="KW-1133">Transmembrane helix</keyword>
<organism evidence="2 3">
    <name type="scientific">Petromyces alliaceus</name>
    <name type="common">Aspergillus alliaceus</name>
    <dbReference type="NCBI Taxonomy" id="209559"/>
    <lineage>
        <taxon>Eukaryota</taxon>
        <taxon>Fungi</taxon>
        <taxon>Dikarya</taxon>
        <taxon>Ascomycota</taxon>
        <taxon>Pezizomycotina</taxon>
        <taxon>Eurotiomycetes</taxon>
        <taxon>Eurotiomycetidae</taxon>
        <taxon>Eurotiales</taxon>
        <taxon>Aspergillaceae</taxon>
        <taxon>Aspergillus</taxon>
        <taxon>Aspergillus subgen. Circumdati</taxon>
    </lineage>
</organism>
<feature type="transmembrane region" description="Helical" evidence="1">
    <location>
        <begin position="79"/>
        <end position="97"/>
    </location>
</feature>
<keyword evidence="3" id="KW-1185">Reference proteome</keyword>
<evidence type="ECO:0000313" key="3">
    <source>
        <dbReference type="Proteomes" id="UP000541154"/>
    </source>
</evidence>
<keyword evidence="1" id="KW-0472">Membrane</keyword>
<dbReference type="Proteomes" id="UP000541154">
    <property type="component" value="Unassembled WGS sequence"/>
</dbReference>
<reference evidence="2 3" key="1">
    <citation type="submission" date="2019-04" db="EMBL/GenBank/DDBJ databases">
        <title>Aspergillus burnettii sp. nov., novel species from soil in southeast Queensland.</title>
        <authorList>
            <person name="Gilchrist C.L.M."/>
            <person name="Pitt J.I."/>
            <person name="Lange L."/>
            <person name="Lacey H.J."/>
            <person name="Vuong D."/>
            <person name="Midgley D.J."/>
            <person name="Greenfield P."/>
            <person name="Bradbury M."/>
            <person name="Lacey E."/>
            <person name="Busk P.K."/>
            <person name="Pilgaard B."/>
            <person name="Chooi Y.H."/>
            <person name="Piggott A.M."/>
        </authorList>
    </citation>
    <scope>NUCLEOTIDE SEQUENCE [LARGE SCALE GENOMIC DNA]</scope>
    <source>
        <strain evidence="2 3">FRR 5400</strain>
    </source>
</reference>
<evidence type="ECO:0000256" key="1">
    <source>
        <dbReference type="SAM" id="Phobius"/>
    </source>
</evidence>
<evidence type="ECO:0000313" key="2">
    <source>
        <dbReference type="EMBL" id="KAF5860631.1"/>
    </source>
</evidence>
<feature type="transmembrane region" description="Helical" evidence="1">
    <location>
        <begin position="103"/>
        <end position="121"/>
    </location>
</feature>
<dbReference type="AlphaFoldDB" id="A0A8H6A4V6"/>